<keyword evidence="1" id="KW-0175">Coiled coil</keyword>
<dbReference type="AlphaFoldDB" id="L1JY37"/>
<reference evidence="4" key="3">
    <citation type="submission" date="2015-06" db="UniProtKB">
        <authorList>
            <consortium name="EnsemblProtists"/>
        </authorList>
    </citation>
    <scope>IDENTIFICATION</scope>
</reference>
<gene>
    <name evidence="3" type="ORF">GUITHDRAFT_101567</name>
</gene>
<accession>L1JY37</accession>
<feature type="region of interest" description="Disordered" evidence="2">
    <location>
        <begin position="429"/>
        <end position="448"/>
    </location>
</feature>
<name>L1JY37_GUITC</name>
<protein>
    <submittedName>
        <fullName evidence="3 4">Uncharacterized protein</fullName>
    </submittedName>
</protein>
<evidence type="ECO:0000313" key="4">
    <source>
        <dbReference type="EnsemblProtists" id="EKX53130"/>
    </source>
</evidence>
<keyword evidence="5" id="KW-1185">Reference proteome</keyword>
<dbReference type="PaxDb" id="55529-EKX53130"/>
<dbReference type="KEGG" id="gtt:GUITHDRAFT_101567"/>
<reference evidence="3 5" key="1">
    <citation type="journal article" date="2012" name="Nature">
        <title>Algal genomes reveal evolutionary mosaicism and the fate of nucleomorphs.</title>
        <authorList>
            <consortium name="DOE Joint Genome Institute"/>
            <person name="Curtis B.A."/>
            <person name="Tanifuji G."/>
            <person name="Burki F."/>
            <person name="Gruber A."/>
            <person name="Irimia M."/>
            <person name="Maruyama S."/>
            <person name="Arias M.C."/>
            <person name="Ball S.G."/>
            <person name="Gile G.H."/>
            <person name="Hirakawa Y."/>
            <person name="Hopkins J.F."/>
            <person name="Kuo A."/>
            <person name="Rensing S.A."/>
            <person name="Schmutz J."/>
            <person name="Symeonidi A."/>
            <person name="Elias M."/>
            <person name="Eveleigh R.J."/>
            <person name="Herman E.K."/>
            <person name="Klute M.J."/>
            <person name="Nakayama T."/>
            <person name="Obornik M."/>
            <person name="Reyes-Prieto A."/>
            <person name="Armbrust E.V."/>
            <person name="Aves S.J."/>
            <person name="Beiko R.G."/>
            <person name="Coutinho P."/>
            <person name="Dacks J.B."/>
            <person name="Durnford D.G."/>
            <person name="Fast N.M."/>
            <person name="Green B.R."/>
            <person name="Grisdale C.J."/>
            <person name="Hempel F."/>
            <person name="Henrissat B."/>
            <person name="Hoppner M.P."/>
            <person name="Ishida K."/>
            <person name="Kim E."/>
            <person name="Koreny L."/>
            <person name="Kroth P.G."/>
            <person name="Liu Y."/>
            <person name="Malik S.B."/>
            <person name="Maier U.G."/>
            <person name="McRose D."/>
            <person name="Mock T."/>
            <person name="Neilson J.A."/>
            <person name="Onodera N.T."/>
            <person name="Poole A.M."/>
            <person name="Pritham E.J."/>
            <person name="Richards T.A."/>
            <person name="Rocap G."/>
            <person name="Roy S.W."/>
            <person name="Sarai C."/>
            <person name="Schaack S."/>
            <person name="Shirato S."/>
            <person name="Slamovits C.H."/>
            <person name="Spencer D.F."/>
            <person name="Suzuki S."/>
            <person name="Worden A.Z."/>
            <person name="Zauner S."/>
            <person name="Barry K."/>
            <person name="Bell C."/>
            <person name="Bharti A.K."/>
            <person name="Crow J.A."/>
            <person name="Grimwood J."/>
            <person name="Kramer R."/>
            <person name="Lindquist E."/>
            <person name="Lucas S."/>
            <person name="Salamov A."/>
            <person name="McFadden G.I."/>
            <person name="Lane C.E."/>
            <person name="Keeling P.J."/>
            <person name="Gray M.W."/>
            <person name="Grigoriev I.V."/>
            <person name="Archibald J.M."/>
        </authorList>
    </citation>
    <scope>NUCLEOTIDE SEQUENCE</scope>
    <source>
        <strain evidence="3 5">CCMP2712</strain>
    </source>
</reference>
<dbReference type="Proteomes" id="UP000011087">
    <property type="component" value="Unassembled WGS sequence"/>
</dbReference>
<dbReference type="EnsemblProtists" id="EKX53130">
    <property type="protein sequence ID" value="EKX53130"/>
    <property type="gene ID" value="GUITHDRAFT_101567"/>
</dbReference>
<evidence type="ECO:0000313" key="5">
    <source>
        <dbReference type="Proteomes" id="UP000011087"/>
    </source>
</evidence>
<evidence type="ECO:0000256" key="1">
    <source>
        <dbReference type="SAM" id="Coils"/>
    </source>
</evidence>
<evidence type="ECO:0000256" key="2">
    <source>
        <dbReference type="SAM" id="MobiDB-lite"/>
    </source>
</evidence>
<feature type="coiled-coil region" evidence="1">
    <location>
        <begin position="15"/>
        <end position="42"/>
    </location>
</feature>
<dbReference type="HOGENOM" id="CLU_498268_0_0_1"/>
<dbReference type="RefSeq" id="XP_005840110.1">
    <property type="nucleotide sequence ID" value="XM_005840053.1"/>
</dbReference>
<dbReference type="GeneID" id="17309528"/>
<evidence type="ECO:0000313" key="3">
    <source>
        <dbReference type="EMBL" id="EKX53130.1"/>
    </source>
</evidence>
<organism evidence="3">
    <name type="scientific">Guillardia theta (strain CCMP2712)</name>
    <name type="common">Cryptophyte</name>
    <dbReference type="NCBI Taxonomy" id="905079"/>
    <lineage>
        <taxon>Eukaryota</taxon>
        <taxon>Cryptophyceae</taxon>
        <taxon>Pyrenomonadales</taxon>
        <taxon>Geminigeraceae</taxon>
        <taxon>Guillardia</taxon>
    </lineage>
</organism>
<reference evidence="5" key="2">
    <citation type="submission" date="2012-11" db="EMBL/GenBank/DDBJ databases">
        <authorList>
            <person name="Kuo A."/>
            <person name="Curtis B.A."/>
            <person name="Tanifuji G."/>
            <person name="Burki F."/>
            <person name="Gruber A."/>
            <person name="Irimia M."/>
            <person name="Maruyama S."/>
            <person name="Arias M.C."/>
            <person name="Ball S.G."/>
            <person name="Gile G.H."/>
            <person name="Hirakawa Y."/>
            <person name="Hopkins J.F."/>
            <person name="Rensing S.A."/>
            <person name="Schmutz J."/>
            <person name="Symeonidi A."/>
            <person name="Elias M."/>
            <person name="Eveleigh R.J."/>
            <person name="Herman E.K."/>
            <person name="Klute M.J."/>
            <person name="Nakayama T."/>
            <person name="Obornik M."/>
            <person name="Reyes-Prieto A."/>
            <person name="Armbrust E.V."/>
            <person name="Aves S.J."/>
            <person name="Beiko R.G."/>
            <person name="Coutinho P."/>
            <person name="Dacks J.B."/>
            <person name="Durnford D.G."/>
            <person name="Fast N.M."/>
            <person name="Green B.R."/>
            <person name="Grisdale C."/>
            <person name="Hempe F."/>
            <person name="Henrissat B."/>
            <person name="Hoppner M.P."/>
            <person name="Ishida K.-I."/>
            <person name="Kim E."/>
            <person name="Koreny L."/>
            <person name="Kroth P.G."/>
            <person name="Liu Y."/>
            <person name="Malik S.-B."/>
            <person name="Maier U.G."/>
            <person name="McRose D."/>
            <person name="Mock T."/>
            <person name="Neilson J.A."/>
            <person name="Onodera N.T."/>
            <person name="Poole A.M."/>
            <person name="Pritham E.J."/>
            <person name="Richards T.A."/>
            <person name="Rocap G."/>
            <person name="Roy S.W."/>
            <person name="Sarai C."/>
            <person name="Schaack S."/>
            <person name="Shirato S."/>
            <person name="Slamovits C.H."/>
            <person name="Spencer D.F."/>
            <person name="Suzuki S."/>
            <person name="Worden A.Z."/>
            <person name="Zauner S."/>
            <person name="Barry K."/>
            <person name="Bell C."/>
            <person name="Bharti A.K."/>
            <person name="Crow J.A."/>
            <person name="Grimwood J."/>
            <person name="Kramer R."/>
            <person name="Lindquist E."/>
            <person name="Lucas S."/>
            <person name="Salamov A."/>
            <person name="McFadden G.I."/>
            <person name="Lane C.E."/>
            <person name="Keeling P.J."/>
            <person name="Gray M.W."/>
            <person name="Grigoriev I.V."/>
            <person name="Archibald J.M."/>
        </authorList>
    </citation>
    <scope>NUCLEOTIDE SEQUENCE</scope>
    <source>
        <strain evidence="5">CCMP2712</strain>
    </source>
</reference>
<feature type="coiled-coil region" evidence="1">
    <location>
        <begin position="189"/>
        <end position="226"/>
    </location>
</feature>
<dbReference type="EMBL" id="JH992971">
    <property type="protein sequence ID" value="EKX53130.1"/>
    <property type="molecule type" value="Genomic_DNA"/>
</dbReference>
<feature type="coiled-coil region" evidence="1">
    <location>
        <begin position="68"/>
        <end position="102"/>
    </location>
</feature>
<sequence>MAPGGEDDVRVKRALRRTQEALEAASLELAALKEQHKKEKMKCLQLELSLQEERRLRQGAVHDATSVAQFEARMAKAMEEELADIRRREQELRAELNRVQAASEVAKFERLPHDWPTVKALWLGVEQKKEQFNSRERLYASLLENFKRQTEILKQEIRISRLDLMDIIESVHAWHQENIQRENTYISNILKLEDRHVLLQNEIHSAREERQKNASLQESLKQALEDSLLYESLFRRSKSRLVTLEKEKSTIREKALELYQKAELQKAKPLFEMLLELNSSDQEALACYQQILQSETILNDQRKRILTKTSQYTLQENEVSDALLTKVWDGYEKAMKLLKEKVQETYLEDALNELSPQLEELQEQQANKNIQSDGPDCLWQGSVSSDPTTIRKHKGQTQTLLTLSIEPTHRPLSRQREEAASIQVPERSAPLTGTPMMTRRSPRSLHLPSRAGASSLLSSSLQVYGDLVLELSRIRAQRSPEQTREVEGFPATSAVLGSLLAVEFDKGRASVQRRWDEAPVVFRDPRFDQTTEANLNDEGWAKLRVKQ</sequence>
<proteinExistence type="predicted"/>